<dbReference type="HOGENOM" id="CLU_003487_0_1_1"/>
<keyword evidence="5 12" id="KW-0238">DNA-binding</keyword>
<dbReference type="PROSITE" id="PS50157">
    <property type="entry name" value="ZINC_FINGER_C2H2_2"/>
    <property type="match status" value="2"/>
</dbReference>
<evidence type="ECO:0000256" key="8">
    <source>
        <dbReference type="PROSITE-ProRule" id="PRU00042"/>
    </source>
</evidence>
<comment type="caution">
    <text evidence="12">The sequence shown here is derived from an EMBL/GenBank/DDBJ whole genome shotgun (WGS) entry which is preliminary data.</text>
</comment>
<accession>A0A093USU7</accession>
<evidence type="ECO:0000256" key="7">
    <source>
        <dbReference type="ARBA" id="ARBA00023242"/>
    </source>
</evidence>
<dbReference type="SUPFAM" id="SSF57667">
    <property type="entry name" value="beta-beta-alpha zinc fingers"/>
    <property type="match status" value="1"/>
</dbReference>
<dbReference type="SUPFAM" id="SSF57701">
    <property type="entry name" value="Zn2/Cys6 DNA-binding domain"/>
    <property type="match status" value="1"/>
</dbReference>
<evidence type="ECO:0000256" key="6">
    <source>
        <dbReference type="ARBA" id="ARBA00023163"/>
    </source>
</evidence>
<evidence type="ECO:0000256" key="1">
    <source>
        <dbReference type="ARBA" id="ARBA00022723"/>
    </source>
</evidence>
<dbReference type="InterPro" id="IPR036236">
    <property type="entry name" value="Znf_C2H2_sf"/>
</dbReference>
<dbReference type="Gene3D" id="4.10.240.10">
    <property type="entry name" value="Zn(2)-C6 fungal-type DNA-binding domain"/>
    <property type="match status" value="1"/>
</dbReference>
<evidence type="ECO:0000256" key="2">
    <source>
        <dbReference type="ARBA" id="ARBA00022771"/>
    </source>
</evidence>
<name>A0A093USU7_TALMA</name>
<dbReference type="PROSITE" id="PS50048">
    <property type="entry name" value="ZN2_CY6_FUNGAL_2"/>
    <property type="match status" value="1"/>
</dbReference>
<evidence type="ECO:0000259" key="11">
    <source>
        <dbReference type="PROSITE" id="PS50157"/>
    </source>
</evidence>
<dbReference type="GO" id="GO:0006351">
    <property type="term" value="P:DNA-templated transcription"/>
    <property type="evidence" value="ECO:0007669"/>
    <property type="project" value="InterPro"/>
</dbReference>
<gene>
    <name evidence="12" type="ORF">GQ26_1000030</name>
</gene>
<dbReference type="Gene3D" id="3.30.160.60">
    <property type="entry name" value="Classic Zinc Finger"/>
    <property type="match status" value="2"/>
</dbReference>
<keyword evidence="6" id="KW-0804">Transcription</keyword>
<organism evidence="12">
    <name type="scientific">Talaromyces marneffei PM1</name>
    <dbReference type="NCBI Taxonomy" id="1077442"/>
    <lineage>
        <taxon>Eukaryota</taxon>
        <taxon>Fungi</taxon>
        <taxon>Dikarya</taxon>
        <taxon>Ascomycota</taxon>
        <taxon>Pezizomycotina</taxon>
        <taxon>Eurotiomycetes</taxon>
        <taxon>Eurotiomycetidae</taxon>
        <taxon>Eurotiales</taxon>
        <taxon>Trichocomaceae</taxon>
        <taxon>Talaromyces</taxon>
        <taxon>Talaromyces sect. Talaromyces</taxon>
    </lineage>
</organism>
<dbReference type="InterPro" id="IPR007219">
    <property type="entry name" value="XnlR_reg_dom"/>
</dbReference>
<dbReference type="InterPro" id="IPR013087">
    <property type="entry name" value="Znf_C2H2_type"/>
</dbReference>
<dbReference type="Pfam" id="PF00096">
    <property type="entry name" value="zf-C2H2"/>
    <property type="match status" value="1"/>
</dbReference>
<feature type="compositionally biased region" description="Polar residues" evidence="9">
    <location>
        <begin position="139"/>
        <end position="158"/>
    </location>
</feature>
<dbReference type="EMBL" id="JPOX01000100">
    <property type="protein sequence ID" value="KFX40789.1"/>
    <property type="molecule type" value="Genomic_DNA"/>
</dbReference>
<dbReference type="AlphaFoldDB" id="A0A093USU7"/>
<evidence type="ECO:0000256" key="4">
    <source>
        <dbReference type="ARBA" id="ARBA00023015"/>
    </source>
</evidence>
<dbReference type="PANTHER" id="PTHR47660:SF7">
    <property type="entry name" value="TRANSCRIPTION FACTOR WITH C2H2 AND ZN(2)-CYS(6) DNA BINDING DOMAIN (EUROFUNG)"/>
    <property type="match status" value="1"/>
</dbReference>
<proteinExistence type="predicted"/>
<keyword evidence="7" id="KW-0539">Nucleus</keyword>
<dbReference type="CDD" id="cd00067">
    <property type="entry name" value="GAL4"/>
    <property type="match status" value="1"/>
</dbReference>
<dbReference type="GO" id="GO:0000981">
    <property type="term" value="F:DNA-binding transcription factor activity, RNA polymerase II-specific"/>
    <property type="evidence" value="ECO:0007669"/>
    <property type="project" value="InterPro"/>
</dbReference>
<feature type="region of interest" description="Disordered" evidence="9">
    <location>
        <begin position="139"/>
        <end position="193"/>
    </location>
</feature>
<dbReference type="InterPro" id="IPR036864">
    <property type="entry name" value="Zn2-C6_fun-type_DNA-bd_sf"/>
</dbReference>
<feature type="domain" description="C2H2-type" evidence="11">
    <location>
        <begin position="53"/>
        <end position="80"/>
    </location>
</feature>
<dbReference type="SMART" id="SM00355">
    <property type="entry name" value="ZnF_C2H2"/>
    <property type="match status" value="2"/>
</dbReference>
<feature type="region of interest" description="Disordered" evidence="9">
    <location>
        <begin position="1"/>
        <end position="20"/>
    </location>
</feature>
<evidence type="ECO:0000256" key="3">
    <source>
        <dbReference type="ARBA" id="ARBA00022833"/>
    </source>
</evidence>
<evidence type="ECO:0000259" key="10">
    <source>
        <dbReference type="PROSITE" id="PS50048"/>
    </source>
</evidence>
<dbReference type="FunFam" id="3.30.160.60:FF:002343">
    <property type="entry name" value="Zinc finger protein 33A"/>
    <property type="match status" value="1"/>
</dbReference>
<dbReference type="Pfam" id="PF00172">
    <property type="entry name" value="Zn_clus"/>
    <property type="match status" value="1"/>
</dbReference>
<sequence length="895" mass="101545">MSTTTENQVEPGGDVLPSTSHPNLYQCGKCSQTYKRIDHLSRHVRTHTQEKPYQCHVCAKKFGRIDLLSRHSALHNADNDNSSSSRKRRRGANDRSIPARTSQACAACAGNHLRCDETKPCGRCQRRNIVCTVASVTNEGSESSPQLQQNQNFVPDTSPSRDDGSSHLQVEPEDSHWLAEQPSQSEQVPDSFASVSAEPTLFTVPPEQINSLAPEAHYRHDSFLNTLNSNCPSGIRTPRNLIAFGLETDLDLSIVDLSFLESYNSRNPFEFGELPPEPLPLPSVTTPDVNIAKDDRPTTDSASLGKLMWRFIPAPQDHGLAEHDNLLLPDQPESSPTPQSLVEVEHRTTAEKLDLSSRDKILGIFLRQMKQPNISHPLSFPSIELLDSFIQYYLTAPFSNARSWLHLPTVNFKKTRPELLLGLAAAGAVIAPDLSLRKLGYAMHEVMRIQLTAAVEEDNTAARNLEMHQAFFLYLDIGVWSGNSRKIEIAESIQKLLITMMRRGGWFHQSSFPFIPLQGKQAGHSLEEVWRTWVRQESFKRLAIQLFRHDAQTSLAILSPPLISYAEFAIPLPVTSALWNASSAFEWHDLYCKELASMNSMHVPTVIECVANLDLLDLTQRFTDLKMSCETVILAIWGIVREYRQFDQLLKYKPRYWDNGLILTSRYQELTRILDYYRIAYEHESTLSLHVILLNMHVSLEDVQFLTTEKHQTYHPARASLYEWANRKESRQALWHAGQIIKHIKLLPSHDLRDFAAVSLYHAGLTLWAYGTFRGGQNVHQSRMLSSAPNLEIQQSTAIAPLPPYTQEPLDPDRIKVYLDGVQSDDVNRYIALERGTPVLQGIEDDPTPVHIYHPQAVLDLMIKMMEQNYRWKASQQPHLVANLIHLIEKQRDEL</sequence>
<reference key="1">
    <citation type="journal article" date="2014" name="PLoS Genet.">
        <title>Signature Gene Expression Reveals Novel Clues to the Molecular Mechanisms of Dimorphic Transition in Penicillium marneffei.</title>
        <authorList>
            <person name="Yang E."/>
            <person name="Wang G."/>
            <person name="Cai J."/>
            <person name="Woo P.C."/>
            <person name="Lau S.K."/>
            <person name="Yuen K.-Y."/>
            <person name="Chow W.-N."/>
            <person name="Lin X."/>
        </authorList>
    </citation>
    <scope>NUCLEOTIDE SEQUENCE [LARGE SCALE GENOMIC DNA]</scope>
    <source>
        <strain>PM1</strain>
    </source>
</reference>
<evidence type="ECO:0000313" key="12">
    <source>
        <dbReference type="EMBL" id="KFX40789.1"/>
    </source>
</evidence>
<feature type="domain" description="Zn(2)-C6 fungal-type" evidence="10">
    <location>
        <begin position="104"/>
        <end position="133"/>
    </location>
</feature>
<dbReference type="PROSITE" id="PS00463">
    <property type="entry name" value="ZN2_CY6_FUNGAL_1"/>
    <property type="match status" value="1"/>
</dbReference>
<keyword evidence="1" id="KW-0479">Metal-binding</keyword>
<keyword evidence="3" id="KW-0862">Zinc</keyword>
<dbReference type="PANTHER" id="PTHR47660">
    <property type="entry name" value="TRANSCRIPTION FACTOR WITH C2H2 AND ZN(2)-CYS(6) DNA BINDING DOMAIN (EUROFUNG)-RELATED-RELATED"/>
    <property type="match status" value="1"/>
</dbReference>
<protein>
    <submittedName>
        <fullName evidence="12">DNA-binding protein creA</fullName>
    </submittedName>
</protein>
<feature type="region of interest" description="Disordered" evidence="9">
    <location>
        <begin position="75"/>
        <end position="97"/>
    </location>
</feature>
<keyword evidence="4" id="KW-0805">Transcription regulation</keyword>
<keyword evidence="2 8" id="KW-0863">Zinc-finger</keyword>
<reference evidence="12" key="2">
    <citation type="journal article" date="2014" name="PLoS Genet.">
        <title>Signature gene expression reveals novel clues to the molecular mechanisms of dimorphic transition in Penicillium marneffei.</title>
        <authorList>
            <person name="Yang E."/>
            <person name="Wang G."/>
            <person name="Cai J."/>
            <person name="Woo P.C."/>
            <person name="Lau S.K."/>
            <person name="Yuen K.-Y."/>
            <person name="Chow W.-N."/>
            <person name="Lin X."/>
        </authorList>
    </citation>
    <scope>NUCLEOTIDE SEQUENCE</scope>
    <source>
        <strain evidence="12">PM1</strain>
    </source>
</reference>
<evidence type="ECO:0000256" key="5">
    <source>
        <dbReference type="ARBA" id="ARBA00023125"/>
    </source>
</evidence>
<dbReference type="GO" id="GO:0003677">
    <property type="term" value="F:DNA binding"/>
    <property type="evidence" value="ECO:0007669"/>
    <property type="project" value="UniProtKB-KW"/>
</dbReference>
<evidence type="ECO:0000256" key="9">
    <source>
        <dbReference type="SAM" id="MobiDB-lite"/>
    </source>
</evidence>
<dbReference type="SMART" id="SM00066">
    <property type="entry name" value="GAL4"/>
    <property type="match status" value="1"/>
</dbReference>
<dbReference type="PROSITE" id="PS00028">
    <property type="entry name" value="ZINC_FINGER_C2H2_1"/>
    <property type="match status" value="2"/>
</dbReference>
<dbReference type="Pfam" id="PF04082">
    <property type="entry name" value="Fungal_trans"/>
    <property type="match status" value="1"/>
</dbReference>
<feature type="domain" description="C2H2-type" evidence="11">
    <location>
        <begin position="25"/>
        <end position="52"/>
    </location>
</feature>
<dbReference type="GO" id="GO:0008270">
    <property type="term" value="F:zinc ion binding"/>
    <property type="evidence" value="ECO:0007669"/>
    <property type="project" value="UniProtKB-KW"/>
</dbReference>
<dbReference type="InterPro" id="IPR001138">
    <property type="entry name" value="Zn2Cys6_DnaBD"/>
</dbReference>